<dbReference type="InterPro" id="IPR051313">
    <property type="entry name" value="Bact_iron-sidero_bind"/>
</dbReference>
<feature type="domain" description="Fe/B12 periplasmic-binding" evidence="5">
    <location>
        <begin position="87"/>
        <end position="356"/>
    </location>
</feature>
<evidence type="ECO:0000313" key="6">
    <source>
        <dbReference type="EMBL" id="MCD2197600.1"/>
    </source>
</evidence>
<evidence type="ECO:0000256" key="2">
    <source>
        <dbReference type="ARBA" id="ARBA00008814"/>
    </source>
</evidence>
<dbReference type="PROSITE" id="PS50983">
    <property type="entry name" value="FE_B12_PBP"/>
    <property type="match status" value="1"/>
</dbReference>
<dbReference type="Pfam" id="PF01497">
    <property type="entry name" value="Peripla_BP_2"/>
    <property type="match status" value="1"/>
</dbReference>
<dbReference type="EMBL" id="JAJNDB010000008">
    <property type="protein sequence ID" value="MCD2197600.1"/>
    <property type="molecule type" value="Genomic_DNA"/>
</dbReference>
<reference evidence="6 7" key="1">
    <citation type="submission" date="2021-11" db="EMBL/GenBank/DDBJ databases">
        <title>Draft genome sequence of Actinomycetospora sp. SF1 isolated from the rhizosphere soil.</title>
        <authorList>
            <person name="Duangmal K."/>
            <person name="Chantavorakit T."/>
        </authorList>
    </citation>
    <scope>NUCLEOTIDE SEQUENCE [LARGE SCALE GENOMIC DNA]</scope>
    <source>
        <strain evidence="6 7">TBRC 5722</strain>
    </source>
</reference>
<evidence type="ECO:0000313" key="7">
    <source>
        <dbReference type="Proteomes" id="UP001199469"/>
    </source>
</evidence>
<keyword evidence="4" id="KW-0732">Signal</keyword>
<dbReference type="CDD" id="cd01146">
    <property type="entry name" value="FhuD"/>
    <property type="match status" value="1"/>
</dbReference>
<evidence type="ECO:0000256" key="1">
    <source>
        <dbReference type="ARBA" id="ARBA00004196"/>
    </source>
</evidence>
<dbReference type="InterPro" id="IPR002491">
    <property type="entry name" value="ABC_transptr_periplasmic_BD"/>
</dbReference>
<keyword evidence="7" id="KW-1185">Reference proteome</keyword>
<name>A0ABS8PJB1_9PSEU</name>
<dbReference type="Proteomes" id="UP001199469">
    <property type="component" value="Unassembled WGS sequence"/>
</dbReference>
<comment type="similarity">
    <text evidence="2">Belongs to the bacterial solute-binding protein 8 family.</text>
</comment>
<evidence type="ECO:0000256" key="3">
    <source>
        <dbReference type="ARBA" id="ARBA00022448"/>
    </source>
</evidence>
<protein>
    <submittedName>
        <fullName evidence="6">Iron-siderophore ABC transporter substrate-binding protein</fullName>
    </submittedName>
</protein>
<dbReference type="Gene3D" id="3.40.50.1980">
    <property type="entry name" value="Nitrogenase molybdenum iron protein domain"/>
    <property type="match status" value="2"/>
</dbReference>
<organism evidence="6 7">
    <name type="scientific">Actinomycetospora endophytica</name>
    <dbReference type="NCBI Taxonomy" id="2291215"/>
    <lineage>
        <taxon>Bacteria</taxon>
        <taxon>Bacillati</taxon>
        <taxon>Actinomycetota</taxon>
        <taxon>Actinomycetes</taxon>
        <taxon>Pseudonocardiales</taxon>
        <taxon>Pseudonocardiaceae</taxon>
        <taxon>Actinomycetospora</taxon>
    </lineage>
</organism>
<gene>
    <name evidence="6" type="ORF">LQ327_29940</name>
</gene>
<evidence type="ECO:0000256" key="4">
    <source>
        <dbReference type="ARBA" id="ARBA00022729"/>
    </source>
</evidence>
<dbReference type="PANTHER" id="PTHR30532:SF24">
    <property type="entry name" value="FERRIC ENTEROBACTIN-BINDING PERIPLASMIC PROTEIN FEPB"/>
    <property type="match status" value="1"/>
</dbReference>
<sequence length="358" mass="36784">MRPDFTFGASSARVVGEDADLPSTPRRPRSSARGTVIAVLLGVLALLGAACSSGGGDAPAAGGSGGAFPATVTGKFGSTTVPAKPLRVVAMSWTDADLALGLGIVPVGMPRVPTQQTGIEPWTQARLNGATPTLFDVANDDPVEAVAALKPDLILATKDYNLDRSYAQLSQFAPVVTYQQAPNSETWQQGQRSVATALGVKEQGEALINETQSRIQAAAASHPGLNGKTFSLIVTPQPSGFYVVNSNEDASAQFLSSLGLKIAPALASQPTSSIPGRALLSWERLGLVDADLVTATGPPSSLALLRSQPGFPALPAVAAGRYLPLTPVQAQSIAFPSAVSLQWSIDNVIPALAGTLKA</sequence>
<accession>A0ABS8PJB1</accession>
<keyword evidence="3" id="KW-0813">Transport</keyword>
<dbReference type="PANTHER" id="PTHR30532">
    <property type="entry name" value="IRON III DICITRATE-BINDING PERIPLASMIC PROTEIN"/>
    <property type="match status" value="1"/>
</dbReference>
<comment type="caution">
    <text evidence="6">The sequence shown here is derived from an EMBL/GenBank/DDBJ whole genome shotgun (WGS) entry which is preliminary data.</text>
</comment>
<proteinExistence type="inferred from homology"/>
<evidence type="ECO:0000259" key="5">
    <source>
        <dbReference type="PROSITE" id="PS50983"/>
    </source>
</evidence>
<comment type="subcellular location">
    <subcellularLocation>
        <location evidence="1">Cell envelope</location>
    </subcellularLocation>
</comment>
<dbReference type="SUPFAM" id="SSF53807">
    <property type="entry name" value="Helical backbone' metal receptor"/>
    <property type="match status" value="1"/>
</dbReference>
<dbReference type="RefSeq" id="WP_230739750.1">
    <property type="nucleotide sequence ID" value="NZ_JAJNDB010000008.1"/>
</dbReference>